<comment type="caution">
    <text evidence="1">The sequence shown here is derived from an EMBL/GenBank/DDBJ whole genome shotgun (WGS) entry which is preliminary data.</text>
</comment>
<accession>E6K6F6</accession>
<evidence type="ECO:0000313" key="2">
    <source>
        <dbReference type="Proteomes" id="UP000003112"/>
    </source>
</evidence>
<proteinExistence type="predicted"/>
<gene>
    <name evidence="1" type="ORF">HMPREF6485_1192</name>
</gene>
<protein>
    <submittedName>
        <fullName evidence="1">Uncharacterized protein</fullName>
    </submittedName>
</protein>
<dbReference type="HOGENOM" id="CLU_3187255_0_0_10"/>
<name>E6K6F6_9BACT</name>
<reference evidence="1 2" key="1">
    <citation type="submission" date="2010-10" db="EMBL/GenBank/DDBJ databases">
        <authorList>
            <person name="Muzny D."/>
            <person name="Qin X."/>
            <person name="Deng J."/>
            <person name="Jiang H."/>
            <person name="Liu Y."/>
            <person name="Qu J."/>
            <person name="Song X.-Z."/>
            <person name="Zhang L."/>
            <person name="Thornton R."/>
            <person name="Coyle M."/>
            <person name="Francisco L."/>
            <person name="Jackson L."/>
            <person name="Javaid M."/>
            <person name="Korchina V."/>
            <person name="Kovar C."/>
            <person name="Mata R."/>
            <person name="Mathew T."/>
            <person name="Ngo R."/>
            <person name="Nguyen L."/>
            <person name="Nguyen N."/>
            <person name="Okwuonu G."/>
            <person name="Ongeri F."/>
            <person name="Pham C."/>
            <person name="Simmons D."/>
            <person name="Wilczek-Boney K."/>
            <person name="Hale W."/>
            <person name="Jakkamsetti A."/>
            <person name="Pham P."/>
            <person name="Ruth R."/>
            <person name="San Lucas F."/>
            <person name="Warren J."/>
            <person name="Zhang J."/>
            <person name="Zhao Z."/>
            <person name="Zhou C."/>
            <person name="Zhu D."/>
            <person name="Lee S."/>
            <person name="Bess C."/>
            <person name="Blankenburg K."/>
            <person name="Forbes L."/>
            <person name="Fu Q."/>
            <person name="Gubbala S."/>
            <person name="Hirani K."/>
            <person name="Jayaseelan J.C."/>
            <person name="Lara F."/>
            <person name="Munidasa M."/>
            <person name="Palculict T."/>
            <person name="Patil S."/>
            <person name="Pu L.-L."/>
            <person name="Saada N."/>
            <person name="Tang L."/>
            <person name="Weissenberger G."/>
            <person name="Zhu Y."/>
            <person name="Hemphill L."/>
            <person name="Shang Y."/>
            <person name="Youmans B."/>
            <person name="Ayvaz T."/>
            <person name="Ross M."/>
            <person name="Santibanez J."/>
            <person name="Aqrawi P."/>
            <person name="Gross S."/>
            <person name="Joshi V."/>
            <person name="Fowler G."/>
            <person name="Nazareth L."/>
            <person name="Reid J."/>
            <person name="Worley K."/>
            <person name="Petrosino J."/>
            <person name="Highlander S."/>
            <person name="Gibbs R."/>
        </authorList>
    </citation>
    <scope>NUCLEOTIDE SEQUENCE [LARGE SCALE GENOMIC DNA]</scope>
    <source>
        <strain evidence="1 2">ATCC 33574</strain>
    </source>
</reference>
<dbReference type="AlphaFoldDB" id="E6K6F6"/>
<organism evidence="1 2">
    <name type="scientific">Segatella buccae ATCC 33574</name>
    <dbReference type="NCBI Taxonomy" id="873513"/>
    <lineage>
        <taxon>Bacteria</taxon>
        <taxon>Pseudomonadati</taxon>
        <taxon>Bacteroidota</taxon>
        <taxon>Bacteroidia</taxon>
        <taxon>Bacteroidales</taxon>
        <taxon>Prevotellaceae</taxon>
        <taxon>Segatella</taxon>
    </lineage>
</organism>
<dbReference type="EMBL" id="AEPD01000025">
    <property type="protein sequence ID" value="EFU30870.1"/>
    <property type="molecule type" value="Genomic_DNA"/>
</dbReference>
<sequence length="46" mass="5340">MKFKNSKNQAFKCSSIERFKASENNLLRLLGDFAPKSQGDSPWWFS</sequence>
<dbReference type="STRING" id="873513.HMPREF6485_1192"/>
<evidence type="ECO:0000313" key="1">
    <source>
        <dbReference type="EMBL" id="EFU30870.1"/>
    </source>
</evidence>
<keyword evidence="2" id="KW-1185">Reference proteome</keyword>
<dbReference type="Proteomes" id="UP000003112">
    <property type="component" value="Unassembled WGS sequence"/>
</dbReference>